<proteinExistence type="predicted"/>
<gene>
    <name evidence="1" type="ORF">LCL61_17745</name>
</gene>
<keyword evidence="2" id="KW-1185">Reference proteome</keyword>
<keyword evidence="1" id="KW-0378">Hydrolase</keyword>
<evidence type="ECO:0000313" key="2">
    <source>
        <dbReference type="Proteomes" id="UP001456344"/>
    </source>
</evidence>
<evidence type="ECO:0000313" key="1">
    <source>
        <dbReference type="EMBL" id="WYW17396.1"/>
    </source>
</evidence>
<sequence>MEEPWDTERAGTVDVPGARLSYQVRGSGPVLLLIPGGPAGASMYDDIAPLLAKYHTVITYDPRGLSESTVDDLGRDITVETQADDARRLLRTVTHEPAFVFATSGGCATALELTATDPERVRTLIAHEPSIAELLPGHEERRAYNADIYETAGTAGVSAALGKFLPSAGFDVPESPDPDELVATVAMRDHLEEFFTPANLKVFFGPMWRPLAGYVPDLDALRATRGRVVVGVGTTSEGQFAYRTALLLAGRLGLRPVVFPGDHGGMLGMPEEFAACLLDVLALPG</sequence>
<name>A0ACD5BDG7_9PSEU</name>
<reference evidence="1" key="1">
    <citation type="submission" date="2023-10" db="EMBL/GenBank/DDBJ databases">
        <title>Whole genome sequencing of actinobacterial strain Amycolatopsis sp. (BCA-696) identifies the underlying plant growth-promoting genes.</title>
        <authorList>
            <person name="Gandham P."/>
            <person name="Vadla N."/>
            <person name="Saji A."/>
            <person name="Srinivas V."/>
            <person name="Ruperao P."/>
            <person name="Selvanayagam S."/>
            <person name="Saxena R.K."/>
            <person name="Rathore A."/>
            <person name="Gopalakrishnan S."/>
            <person name="Thakur V."/>
        </authorList>
    </citation>
    <scope>NUCLEOTIDE SEQUENCE</scope>
    <source>
        <strain evidence="1">BCA-696</strain>
    </source>
</reference>
<accession>A0ACD5BDG7</accession>
<dbReference type="EMBL" id="CP150484">
    <property type="protein sequence ID" value="WYW17396.1"/>
    <property type="molecule type" value="Genomic_DNA"/>
</dbReference>
<dbReference type="Proteomes" id="UP001456344">
    <property type="component" value="Chromosome"/>
</dbReference>
<organism evidence="1 2">
    <name type="scientific">Amycolatopsis coloradensis</name>
    <dbReference type="NCBI Taxonomy" id="76021"/>
    <lineage>
        <taxon>Bacteria</taxon>
        <taxon>Bacillati</taxon>
        <taxon>Actinomycetota</taxon>
        <taxon>Actinomycetes</taxon>
        <taxon>Pseudonocardiales</taxon>
        <taxon>Pseudonocardiaceae</taxon>
        <taxon>Amycolatopsis</taxon>
    </lineage>
</organism>
<protein>
    <submittedName>
        <fullName evidence="1">Alpha/beta hydrolase</fullName>
    </submittedName>
</protein>